<organism evidence="4 5">
    <name type="scientific">Sphingomonas aracearum</name>
    <dbReference type="NCBI Taxonomy" id="2283317"/>
    <lineage>
        <taxon>Bacteria</taxon>
        <taxon>Pseudomonadati</taxon>
        <taxon>Pseudomonadota</taxon>
        <taxon>Alphaproteobacteria</taxon>
        <taxon>Sphingomonadales</taxon>
        <taxon>Sphingomonadaceae</taxon>
        <taxon>Sphingomonas</taxon>
    </lineage>
</organism>
<accession>A0A369VPV1</accession>
<feature type="domain" description="PNPLA" evidence="3">
    <location>
        <begin position="70"/>
        <end position="265"/>
    </location>
</feature>
<comment type="caution">
    <text evidence="2">Lacks conserved residue(s) required for the propagation of feature annotation.</text>
</comment>
<evidence type="ECO:0000256" key="2">
    <source>
        <dbReference type="PROSITE-ProRule" id="PRU01161"/>
    </source>
</evidence>
<keyword evidence="2" id="KW-0442">Lipid degradation</keyword>
<evidence type="ECO:0000256" key="1">
    <source>
        <dbReference type="ARBA" id="ARBA00023098"/>
    </source>
</evidence>
<dbReference type="GO" id="GO:0016787">
    <property type="term" value="F:hydrolase activity"/>
    <property type="evidence" value="ECO:0007669"/>
    <property type="project" value="UniProtKB-UniRule"/>
</dbReference>
<dbReference type="OrthoDB" id="323481at2"/>
<keyword evidence="5" id="KW-1185">Reference proteome</keyword>
<dbReference type="AlphaFoldDB" id="A0A369VPV1"/>
<evidence type="ECO:0000259" key="3">
    <source>
        <dbReference type="PROSITE" id="PS51635"/>
    </source>
</evidence>
<feature type="short sequence motif" description="DGA/G" evidence="2">
    <location>
        <begin position="249"/>
        <end position="251"/>
    </location>
</feature>
<comment type="caution">
    <text evidence="4">The sequence shown here is derived from an EMBL/GenBank/DDBJ whole genome shotgun (WGS) entry which is preliminary data.</text>
</comment>
<sequence length="387" mass="41243">MTRQILRAVTIAAMAFVSGCTTVERVPFTGAQSAAAAIAGAPEVRFWADLPDAAQRMRPDVPAGQPVTMLALSGGADEGAYGAGVLNGWTQSGTRPEFSVVTGVSTGALIAPFAFLGKEGDASIARFYTSVSARDIFHPRFPLAIPGSTSVASTAPLAKLIAREVTPELVARIAEEQAKGRRLFVATANLDAQRSVIWDMGAIAASMLPDKVELFRRVLLASSSIPVVFPPVVIDASSNGAPVRELHADGGTTAGILAIPPQLAVSDAPIGDAARLHVYLLMNSRLGGDFQMVTPRLVPILKRAFALNQQAALLTLAETSYVYAHRHGIDWNLTFIGNDVAPSDRLFEKTYMRRLYAYGVERGRTGSWRKTPPTPADLAVADRLDHQ</sequence>
<dbReference type="InterPro" id="IPR016035">
    <property type="entry name" value="Acyl_Trfase/lysoPLipase"/>
</dbReference>
<proteinExistence type="predicted"/>
<dbReference type="EMBL" id="QQNB01000004">
    <property type="protein sequence ID" value="RDE04426.1"/>
    <property type="molecule type" value="Genomic_DNA"/>
</dbReference>
<dbReference type="PROSITE" id="PS51257">
    <property type="entry name" value="PROKAR_LIPOPROTEIN"/>
    <property type="match status" value="1"/>
</dbReference>
<evidence type="ECO:0000313" key="5">
    <source>
        <dbReference type="Proteomes" id="UP000253918"/>
    </source>
</evidence>
<dbReference type="InterPro" id="IPR002641">
    <property type="entry name" value="PNPLA_dom"/>
</dbReference>
<dbReference type="PROSITE" id="PS51635">
    <property type="entry name" value="PNPLA"/>
    <property type="match status" value="1"/>
</dbReference>
<dbReference type="SUPFAM" id="SSF52151">
    <property type="entry name" value="FabD/lysophospholipase-like"/>
    <property type="match status" value="1"/>
</dbReference>
<name>A0A369VPV1_9SPHN</name>
<feature type="active site" description="Proton acceptor" evidence="2">
    <location>
        <position position="249"/>
    </location>
</feature>
<feature type="active site" description="Nucleophile" evidence="2">
    <location>
        <position position="105"/>
    </location>
</feature>
<feature type="short sequence motif" description="GXSXG" evidence="2">
    <location>
        <begin position="103"/>
        <end position="107"/>
    </location>
</feature>
<protein>
    <submittedName>
        <fullName evidence="4">Alpha/beta hydrolase</fullName>
    </submittedName>
</protein>
<dbReference type="Proteomes" id="UP000253918">
    <property type="component" value="Unassembled WGS sequence"/>
</dbReference>
<keyword evidence="1 2" id="KW-0443">Lipid metabolism</keyword>
<reference evidence="4 5" key="1">
    <citation type="submission" date="2018-07" db="EMBL/GenBank/DDBJ databases">
        <title>a novel species of Sphingomonas isolated from the rhizosphere soil of Araceae plant.</title>
        <authorList>
            <person name="Zhiyong W."/>
            <person name="Qinglan Z."/>
            <person name="Zhiwei F."/>
            <person name="Ding X."/>
            <person name="Gejiao W."/>
            <person name="Shixue Z."/>
        </authorList>
    </citation>
    <scope>NUCLEOTIDE SEQUENCE [LARGE SCALE GENOMIC DNA]</scope>
    <source>
        <strain evidence="4 5">WZY 27</strain>
    </source>
</reference>
<keyword evidence="2 4" id="KW-0378">Hydrolase</keyword>
<evidence type="ECO:0000313" key="4">
    <source>
        <dbReference type="EMBL" id="RDE04426.1"/>
    </source>
</evidence>
<dbReference type="RefSeq" id="WP_114688833.1">
    <property type="nucleotide sequence ID" value="NZ_QQNB01000004.1"/>
</dbReference>
<gene>
    <name evidence="4" type="ORF">DVW87_16005</name>
</gene>
<dbReference type="Gene3D" id="3.40.1090.10">
    <property type="entry name" value="Cytosolic phospholipase A2 catalytic domain"/>
    <property type="match status" value="1"/>
</dbReference>
<dbReference type="Pfam" id="PF01734">
    <property type="entry name" value="Patatin"/>
    <property type="match status" value="1"/>
</dbReference>
<dbReference type="GO" id="GO:0016042">
    <property type="term" value="P:lipid catabolic process"/>
    <property type="evidence" value="ECO:0007669"/>
    <property type="project" value="UniProtKB-UniRule"/>
</dbReference>